<dbReference type="PANTHER" id="PTHR13489:SF0">
    <property type="entry name" value="MINI-CHROMOSOME MAINTENANCE COMPLEX-BINDING PROTEIN"/>
    <property type="match status" value="1"/>
</dbReference>
<dbReference type="PANTHER" id="PTHR13489">
    <property type="entry name" value="MINI-CHROMOSOME MAINTENANCE COMPLEX-BINDING PROTEIN"/>
    <property type="match status" value="1"/>
</dbReference>
<gene>
    <name evidence="5" type="ORF">M513_06004</name>
</gene>
<name>A0A085M794_9BILA</name>
<dbReference type="Proteomes" id="UP000030764">
    <property type="component" value="Unassembled WGS sequence"/>
</dbReference>
<dbReference type="EMBL" id="KL363220">
    <property type="protein sequence ID" value="KFD53090.1"/>
    <property type="molecule type" value="Genomic_DNA"/>
</dbReference>
<dbReference type="GO" id="GO:0006261">
    <property type="term" value="P:DNA-templated DNA replication"/>
    <property type="evidence" value="ECO:0007669"/>
    <property type="project" value="TreeGrafter"/>
</dbReference>
<comment type="similarity">
    <text evidence="2">Belongs to the MCMBP family.</text>
</comment>
<comment type="subcellular location">
    <subcellularLocation>
        <location evidence="1">Nucleus</location>
    </subcellularLocation>
</comment>
<dbReference type="AlphaFoldDB" id="A0A085M794"/>
<organism evidence="5 6">
    <name type="scientific">Trichuris suis</name>
    <name type="common">pig whipworm</name>
    <dbReference type="NCBI Taxonomy" id="68888"/>
    <lineage>
        <taxon>Eukaryota</taxon>
        <taxon>Metazoa</taxon>
        <taxon>Ecdysozoa</taxon>
        <taxon>Nematoda</taxon>
        <taxon>Enoplea</taxon>
        <taxon>Dorylaimia</taxon>
        <taxon>Trichinellida</taxon>
        <taxon>Trichuridae</taxon>
        <taxon>Trichuris</taxon>
    </lineage>
</organism>
<evidence type="ECO:0000256" key="2">
    <source>
        <dbReference type="ARBA" id="ARBA00007925"/>
    </source>
</evidence>
<reference evidence="5 6" key="1">
    <citation type="journal article" date="2014" name="Nat. Genet.">
        <title>Genome and transcriptome of the porcine whipworm Trichuris suis.</title>
        <authorList>
            <person name="Jex A.R."/>
            <person name="Nejsum P."/>
            <person name="Schwarz E.M."/>
            <person name="Hu L."/>
            <person name="Young N.D."/>
            <person name="Hall R.S."/>
            <person name="Korhonen P.K."/>
            <person name="Liao S."/>
            <person name="Thamsborg S."/>
            <person name="Xia J."/>
            <person name="Xu P."/>
            <person name="Wang S."/>
            <person name="Scheerlinck J.P."/>
            <person name="Hofmann A."/>
            <person name="Sternberg P.W."/>
            <person name="Wang J."/>
            <person name="Gasser R.B."/>
        </authorList>
    </citation>
    <scope>NUCLEOTIDE SEQUENCE [LARGE SCALE GENOMIC DNA]</scope>
    <source>
        <strain evidence="5">DCEP-RM93M</strain>
    </source>
</reference>
<protein>
    <recommendedName>
        <fullName evidence="3">Mini-chromosome maintenance complex-binding protein</fullName>
    </recommendedName>
</protein>
<dbReference type="GO" id="GO:0003682">
    <property type="term" value="F:chromatin binding"/>
    <property type="evidence" value="ECO:0007669"/>
    <property type="project" value="TreeGrafter"/>
</dbReference>
<evidence type="ECO:0000313" key="6">
    <source>
        <dbReference type="Proteomes" id="UP000030764"/>
    </source>
</evidence>
<evidence type="ECO:0000256" key="3">
    <source>
        <dbReference type="ARBA" id="ARBA00015405"/>
    </source>
</evidence>
<evidence type="ECO:0000313" key="5">
    <source>
        <dbReference type="EMBL" id="KFD53090.1"/>
    </source>
</evidence>
<sequence>MTESFPWNTFLNDPLLFLDNFLTEQLHSHEHFVSEVRRCVLNERHRWNEIELYDAFARTEVSSKSLVRFRGMVQDMLEDEYFVARSRDSPLVHCNLFREHTCDNDATDAFVLMPQLLESRRLYRAVSIPAETDWRAKIDSSNSASSSSVILKVYDDWKDIRLNDVIELVGIYYENNGTSNDDAQLGIASSPCLHVVAYRKLVIDHPSYCHYDAVTEELLKSHVDLPSTRQAVLSAFADVLYGDELAAEYLLCHLLSSVRHRVGTLPVGNMTLNLYKADNDLSDNLDALLKQLLTKVLYLPLQLDMLNSETLVPRKNYETDVLTAGRLQLPNGTVILIDENKLQEGPLNENGLKNIVALRSIIQWQNVSYDFNWQAVSIETNINMLAISAGKSMLPFSFTLPLERRQNVAQLHSIVDNGMVTLVRSYLSLCKLLPLRSSPEKTQEAVGRSFVLARRDDPSITENDLHQWVTLAGVLALSYGMETIDEACWEKAVAMEQLRRNRIKESCLLLCRYHLN</sequence>
<proteinExistence type="inferred from homology"/>
<accession>A0A085M794</accession>
<keyword evidence="6" id="KW-1185">Reference proteome</keyword>
<keyword evidence="4" id="KW-0539">Nucleus</keyword>
<dbReference type="InterPro" id="IPR019140">
    <property type="entry name" value="MCM_complex-bd"/>
</dbReference>
<evidence type="ECO:0000256" key="1">
    <source>
        <dbReference type="ARBA" id="ARBA00004123"/>
    </source>
</evidence>
<dbReference type="Pfam" id="PF09739">
    <property type="entry name" value="MCM_bind"/>
    <property type="match status" value="2"/>
</dbReference>
<evidence type="ECO:0000256" key="4">
    <source>
        <dbReference type="ARBA" id="ARBA00023242"/>
    </source>
</evidence>
<dbReference type="GO" id="GO:0005634">
    <property type="term" value="C:nucleus"/>
    <property type="evidence" value="ECO:0007669"/>
    <property type="project" value="UniProtKB-SubCell"/>
</dbReference>